<organism evidence="1">
    <name type="scientific">marine sediment metagenome</name>
    <dbReference type="NCBI Taxonomy" id="412755"/>
    <lineage>
        <taxon>unclassified sequences</taxon>
        <taxon>metagenomes</taxon>
        <taxon>ecological metagenomes</taxon>
    </lineage>
</organism>
<dbReference type="Gene3D" id="2.30.30.290">
    <property type="entry name" value="YopX-like domains"/>
    <property type="match status" value="1"/>
</dbReference>
<evidence type="ECO:0000313" key="1">
    <source>
        <dbReference type="EMBL" id="GAG06195.1"/>
    </source>
</evidence>
<sequence>GREIYVGDIIKTTCKHRPKYVVKTLHEFFEDRGYDEYFRENVEYEVIGNIYEAKENLGLDGI</sequence>
<dbReference type="EMBL" id="BARS01025618">
    <property type="protein sequence ID" value="GAG06195.1"/>
    <property type="molecule type" value="Genomic_DNA"/>
</dbReference>
<evidence type="ECO:0008006" key="2">
    <source>
        <dbReference type="Google" id="ProtNLM"/>
    </source>
</evidence>
<proteinExistence type="predicted"/>
<reference evidence="1" key="1">
    <citation type="journal article" date="2014" name="Front. Microbiol.">
        <title>High frequency of phylogenetically diverse reductive dehalogenase-homologous genes in deep subseafloor sedimentary metagenomes.</title>
        <authorList>
            <person name="Kawai M."/>
            <person name="Futagami T."/>
            <person name="Toyoda A."/>
            <person name="Takaki Y."/>
            <person name="Nishi S."/>
            <person name="Hori S."/>
            <person name="Arai W."/>
            <person name="Tsubouchi T."/>
            <person name="Morono Y."/>
            <person name="Uchiyama I."/>
            <person name="Ito T."/>
            <person name="Fujiyama A."/>
            <person name="Inagaki F."/>
            <person name="Takami H."/>
        </authorList>
    </citation>
    <scope>NUCLEOTIDE SEQUENCE</scope>
    <source>
        <strain evidence="1">Expedition CK06-06</strain>
    </source>
</reference>
<feature type="non-terminal residue" evidence="1">
    <location>
        <position position="1"/>
    </location>
</feature>
<protein>
    <recommendedName>
        <fullName evidence="2">YopX protein domain-containing protein</fullName>
    </recommendedName>
</protein>
<accession>X0UKP9</accession>
<dbReference type="InterPro" id="IPR023385">
    <property type="entry name" value="YopX-like_C"/>
</dbReference>
<comment type="caution">
    <text evidence="1">The sequence shown here is derived from an EMBL/GenBank/DDBJ whole genome shotgun (WGS) entry which is preliminary data.</text>
</comment>
<gene>
    <name evidence="1" type="ORF">S01H1_40457</name>
</gene>
<name>X0UKP9_9ZZZZ</name>
<dbReference type="AlphaFoldDB" id="X0UKP9"/>
<dbReference type="SUPFAM" id="SSF159006">
    <property type="entry name" value="YopX-like"/>
    <property type="match status" value="1"/>
</dbReference>